<dbReference type="SUPFAM" id="SSF48366">
    <property type="entry name" value="Ras GEF"/>
    <property type="match status" value="1"/>
</dbReference>
<sequence length="1478" mass="166301">MNTPENTTNYATNPSHQTNNKVYPIKTPPSLNSQKPTPEFTSHRGGIQVKSTSYIYTSDKIRYTNTQIQQNNKNYDETGNLTNNITSDMNLDHEINRFSTNPKITSRAQEADPFNTYPPISKIDRISSNQDEITRLKAHVKKSQISDLDLTLNLKAKKRSMAFDKFISKNTDKYANNVTIEDLPEFSEAYQEILKVENKKNSSNFNNIDSQSRIDVKHDLEFTNESKVTEELSDSLEPKISNDDSLDTNKSNLDNIRNSIRAESSSLKKHGIFQRKKLTQLYSESMNPEYIVADLSNPSANVFESDPHQKQPLSIPNGNENSIKITTEKQNSADSVTSKLTFLSKTPNEQHSQQYMLGNGYKKTTSHIPLKMAKSTVDTVTTIPQNGTIENDERYENGIPMSKSTTIDSQSTKISKPLYHGVKVSKSYSMNYPPNFNSNRTNYNDSTFAEREKKSKGVPKKVFVGSKVMSIDPAMFPRVQKSSSSGAVPDHRKESNDVRKKDMFSSSGPPKKSEEKKKRGKKITMALLSNEKFSEDSPFQHALNDIKARESSRSTKLVKTYLTKITLGNTSHPLELLRVSLDSYKSLALELKNIDGSRSLQNEKIPPEFDSVECLIAVISIDEKSSAEDMVAILSEFSKTNTSCFVTVISPTGEQVDIPQTEEKSSEEKDAQYYVKLIKNASKPYITACESSQANFAQAFPKLLARMSKIAISLRHDLEIADISPSVELQNSPFSVKSATIEQINATRSSTIIKSKDKSKTENRSRSQLVTSKSYGNLISQANKHLPSTPSFYKTSLASLSSTTVSQRNHMSASVPKKHLEENWLGYHLSGLWVNQSGQNKHSPSEKSKVFLKEDLLRMFIDQPAIDDENEFKNIFLLTYPRFLKPKKLWEYLVKWFNSYETNAALSTSIQIRIAHIILNWCKNYYREDIAKDRGIRNDILRFATNNRKIEHIQDVCSSIIDIVNHTPLNRYIEKKQRMVLHSKTFDLGSLSPKPSQLFTVKGAPVTGSEKMVDSGNNSGKGSPMGSLTPTGLENDQMLASMLYALNNLEIPTPGQTPSQISDFSFYLKKTSNYLIRRPMSGNLKATESTINNGNIYLFPGVDYTSFIDYKQMSKFLTGMEVAMFKNILPRDLLNYLWQPSRHKRSTIKVSANSATKLEVSDKDSFSSENLKASSESIDFTRNVGIDAKADDEDEKSSLLPSIDYTNFLSGWVIKSILILETPQLRSAMMEVLVKIATELYNMKNLNSLGAILSGINSAAVGRLSKTKSIFTQTRSAARLLKLETIMASEKSYSRYRATCREMNPNYIPFLPVLLGDLIHFDELSKDLITIQRQSPGADTNKSDSTGVVLEDNLDTDQKSTNSNDANSRVPVSSKKIKNKDEASSLLKSRTEKKSILEENSSKQDLKGINWYKFEAMGKIVMNFKLLQKNSTLQDLDKSLAQRFLAQSLMNSDEQYNRSLQIEPRISSMPSSSPGLTQ</sequence>
<dbReference type="GO" id="GO:0007265">
    <property type="term" value="P:Ras protein signal transduction"/>
    <property type="evidence" value="ECO:0007669"/>
    <property type="project" value="TreeGrafter"/>
</dbReference>
<proteinExistence type="predicted"/>
<dbReference type="PANTHER" id="PTHR23113:SF348">
    <property type="entry name" value="GUANYL-NUCLEOTIDE EXCHANGE FACTOR RASGEF, PUTATIVE (AFU_ORTHOLOGUE AFUA_1G04700)-RELATED"/>
    <property type="match status" value="1"/>
</dbReference>
<dbReference type="Pfam" id="PF00618">
    <property type="entry name" value="RasGEF_N"/>
    <property type="match status" value="1"/>
</dbReference>
<feature type="compositionally biased region" description="Basic and acidic residues" evidence="3">
    <location>
        <begin position="1379"/>
        <end position="1390"/>
    </location>
</feature>
<organism evidence="6 7">
    <name type="scientific">Furculomyces boomerangus</name>
    <dbReference type="NCBI Taxonomy" id="61424"/>
    <lineage>
        <taxon>Eukaryota</taxon>
        <taxon>Fungi</taxon>
        <taxon>Fungi incertae sedis</taxon>
        <taxon>Zoopagomycota</taxon>
        <taxon>Kickxellomycotina</taxon>
        <taxon>Harpellomycetes</taxon>
        <taxon>Harpellales</taxon>
        <taxon>Harpellaceae</taxon>
        <taxon>Furculomyces</taxon>
    </lineage>
</organism>
<keyword evidence="1 2" id="KW-0344">Guanine-nucleotide releasing factor</keyword>
<protein>
    <recommendedName>
        <fullName evidence="8">Ras-GEF domain-containing protein</fullName>
    </recommendedName>
</protein>
<dbReference type="EMBL" id="MBFT01001228">
    <property type="protein sequence ID" value="PVU84816.1"/>
    <property type="molecule type" value="Genomic_DNA"/>
</dbReference>
<dbReference type="InterPro" id="IPR008937">
    <property type="entry name" value="Ras-like_GEF"/>
</dbReference>
<evidence type="ECO:0000313" key="6">
    <source>
        <dbReference type="EMBL" id="PVU84816.1"/>
    </source>
</evidence>
<dbReference type="InterPro" id="IPR023578">
    <property type="entry name" value="Ras_GEF_dom_sf"/>
</dbReference>
<feature type="compositionally biased region" description="Polar residues" evidence="3">
    <location>
        <begin position="1468"/>
        <end position="1478"/>
    </location>
</feature>
<dbReference type="Pfam" id="PF00617">
    <property type="entry name" value="RasGEF"/>
    <property type="match status" value="1"/>
</dbReference>
<feature type="region of interest" description="Disordered" evidence="3">
    <location>
        <begin position="1"/>
        <end position="20"/>
    </location>
</feature>
<dbReference type="InterPro" id="IPR036964">
    <property type="entry name" value="RASGEF_cat_dom_sf"/>
</dbReference>
<feature type="domain" description="N-terminal Ras-GEF" evidence="5">
    <location>
        <begin position="844"/>
        <end position="968"/>
    </location>
</feature>
<feature type="region of interest" description="Disordered" evidence="3">
    <location>
        <begin position="227"/>
        <end position="252"/>
    </location>
</feature>
<evidence type="ECO:0000259" key="4">
    <source>
        <dbReference type="PROSITE" id="PS50009"/>
    </source>
</evidence>
<reference evidence="6 7" key="1">
    <citation type="journal article" date="2018" name="MBio">
        <title>Comparative Genomics Reveals the Core Gene Toolbox for the Fungus-Insect Symbiosis.</title>
        <authorList>
            <person name="Wang Y."/>
            <person name="Stata M."/>
            <person name="Wang W."/>
            <person name="Stajich J.E."/>
            <person name="White M.M."/>
            <person name="Moncalvo J.M."/>
        </authorList>
    </citation>
    <scope>NUCLEOTIDE SEQUENCE [LARGE SCALE GENOMIC DNA]</scope>
    <source>
        <strain evidence="6 7">AUS-77-4</strain>
    </source>
</reference>
<feature type="region of interest" description="Disordered" evidence="3">
    <location>
        <begin position="1456"/>
        <end position="1478"/>
    </location>
</feature>
<dbReference type="PROSITE" id="PS50212">
    <property type="entry name" value="RASGEF_NTER"/>
    <property type="match status" value="1"/>
</dbReference>
<evidence type="ECO:0000256" key="1">
    <source>
        <dbReference type="ARBA" id="ARBA00022658"/>
    </source>
</evidence>
<feature type="compositionally biased region" description="Basic and acidic residues" evidence="3">
    <location>
        <begin position="489"/>
        <end position="503"/>
    </location>
</feature>
<evidence type="ECO:0008006" key="8">
    <source>
        <dbReference type="Google" id="ProtNLM"/>
    </source>
</evidence>
<dbReference type="SMART" id="SM00147">
    <property type="entry name" value="RasGEF"/>
    <property type="match status" value="1"/>
</dbReference>
<comment type="caution">
    <text evidence="6">The sequence shown here is derived from an EMBL/GenBank/DDBJ whole genome shotgun (WGS) entry which is preliminary data.</text>
</comment>
<evidence type="ECO:0000259" key="5">
    <source>
        <dbReference type="PROSITE" id="PS50212"/>
    </source>
</evidence>
<accession>A0A2T9XXJ6</accession>
<dbReference type="Gene3D" id="1.10.840.10">
    <property type="entry name" value="Ras guanine-nucleotide exchange factors catalytic domain"/>
    <property type="match status" value="1"/>
</dbReference>
<dbReference type="OrthoDB" id="546434at2759"/>
<dbReference type="STRING" id="61424.A0A2T9XXJ6"/>
<dbReference type="InterPro" id="IPR001895">
    <property type="entry name" value="RASGEF_cat_dom"/>
</dbReference>
<dbReference type="GO" id="GO:0005085">
    <property type="term" value="F:guanyl-nucleotide exchange factor activity"/>
    <property type="evidence" value="ECO:0007669"/>
    <property type="project" value="UniProtKB-KW"/>
</dbReference>
<evidence type="ECO:0000256" key="2">
    <source>
        <dbReference type="PROSITE-ProRule" id="PRU00168"/>
    </source>
</evidence>
<evidence type="ECO:0000313" key="7">
    <source>
        <dbReference type="Proteomes" id="UP000245699"/>
    </source>
</evidence>
<feature type="region of interest" description="Disordered" evidence="3">
    <location>
        <begin position="475"/>
        <end position="521"/>
    </location>
</feature>
<feature type="compositionally biased region" description="Polar residues" evidence="3">
    <location>
        <begin position="1359"/>
        <end position="1371"/>
    </location>
</feature>
<gene>
    <name evidence="6" type="ORF">BB559_007376</name>
</gene>
<feature type="domain" description="Ras-GEF" evidence="4">
    <location>
        <begin position="1109"/>
        <end position="1390"/>
    </location>
</feature>
<dbReference type="GO" id="GO:0005886">
    <property type="term" value="C:plasma membrane"/>
    <property type="evidence" value="ECO:0007669"/>
    <property type="project" value="TreeGrafter"/>
</dbReference>
<name>A0A2T9XXJ6_9FUNG</name>
<dbReference type="Gene3D" id="1.20.870.10">
    <property type="entry name" value="Son of sevenless (SoS) protein Chain: S domain 1"/>
    <property type="match status" value="1"/>
</dbReference>
<dbReference type="InterPro" id="IPR000651">
    <property type="entry name" value="Ras-like_Gua-exchang_fac_N"/>
</dbReference>
<keyword evidence="7" id="KW-1185">Reference proteome</keyword>
<evidence type="ECO:0000256" key="3">
    <source>
        <dbReference type="SAM" id="MobiDB-lite"/>
    </source>
</evidence>
<dbReference type="PANTHER" id="PTHR23113">
    <property type="entry name" value="GUANINE NUCLEOTIDE EXCHANGE FACTOR"/>
    <property type="match status" value="1"/>
</dbReference>
<dbReference type="Proteomes" id="UP000245699">
    <property type="component" value="Unassembled WGS sequence"/>
</dbReference>
<dbReference type="PROSITE" id="PS50009">
    <property type="entry name" value="RASGEF_CAT"/>
    <property type="match status" value="1"/>
</dbReference>
<feature type="region of interest" description="Disordered" evidence="3">
    <location>
        <begin position="1353"/>
        <end position="1390"/>
    </location>
</feature>